<keyword evidence="5" id="KW-0133">Cell shape</keyword>
<dbReference type="EMBL" id="CP002865">
    <property type="protein sequence ID" value="AEI37740.1"/>
    <property type="molecule type" value="Genomic_DNA"/>
</dbReference>
<dbReference type="Pfam" id="PF04093">
    <property type="entry name" value="MreD"/>
    <property type="match status" value="1"/>
</dbReference>
<keyword evidence="3" id="KW-1003">Cell membrane</keyword>
<feature type="transmembrane region" description="Helical" evidence="8">
    <location>
        <begin position="78"/>
        <end position="100"/>
    </location>
</feature>
<feature type="transmembrane region" description="Helical" evidence="8">
    <location>
        <begin position="112"/>
        <end position="135"/>
    </location>
</feature>
<comment type="subcellular location">
    <subcellularLocation>
        <location evidence="1">Cell membrane</location>
        <topology evidence="1">Multi-pass membrane protein</topology>
    </subcellularLocation>
</comment>
<evidence type="ECO:0000256" key="1">
    <source>
        <dbReference type="ARBA" id="ARBA00004651"/>
    </source>
</evidence>
<feature type="transmembrane region" description="Helical" evidence="8">
    <location>
        <begin position="12"/>
        <end position="32"/>
    </location>
</feature>
<evidence type="ECO:0000256" key="3">
    <source>
        <dbReference type="ARBA" id="ARBA00022475"/>
    </source>
</evidence>
<evidence type="ECO:0000256" key="6">
    <source>
        <dbReference type="ARBA" id="ARBA00022989"/>
    </source>
</evidence>
<keyword evidence="7 8" id="KW-0472">Membrane</keyword>
<dbReference type="eggNOG" id="ENOG502ZPNK">
    <property type="taxonomic scope" value="Bacteria"/>
</dbReference>
<dbReference type="STRING" id="579138.Zymop_0840"/>
<evidence type="ECO:0000256" key="4">
    <source>
        <dbReference type="ARBA" id="ARBA00022692"/>
    </source>
</evidence>
<evidence type="ECO:0000256" key="5">
    <source>
        <dbReference type="ARBA" id="ARBA00022960"/>
    </source>
</evidence>
<sequence length="174" mass="19818">MIPLIEKDQTLSWLPIKAQITPLIMVLFASLLETGPLVSVLPLLPSFGLLVALGWRLLRPELWQAWIALPLGMSNDLINGQPLGISMISWTICFLAFDIIDNRLVWRNYWQDWIFASCAIIFCTLFSLFMTSWIIKGHTILLILSIMPEILISILLFPLVEALCAIVDRWRLAV</sequence>
<dbReference type="AlphaFoldDB" id="F8ESG5"/>
<feature type="transmembrane region" description="Helical" evidence="8">
    <location>
        <begin position="141"/>
        <end position="167"/>
    </location>
</feature>
<dbReference type="InterPro" id="IPR007227">
    <property type="entry name" value="Cell_shape_determining_MreD"/>
</dbReference>
<dbReference type="HOGENOM" id="CLU_1546602_0_0_5"/>
<protein>
    <submittedName>
        <fullName evidence="9">Uncharacterized protein</fullName>
    </submittedName>
</protein>
<evidence type="ECO:0000313" key="9">
    <source>
        <dbReference type="EMBL" id="AEI37740.1"/>
    </source>
</evidence>
<keyword evidence="6 8" id="KW-1133">Transmembrane helix</keyword>
<dbReference type="GO" id="GO:0008360">
    <property type="term" value="P:regulation of cell shape"/>
    <property type="evidence" value="ECO:0007669"/>
    <property type="project" value="UniProtKB-KW"/>
</dbReference>
<evidence type="ECO:0000256" key="8">
    <source>
        <dbReference type="SAM" id="Phobius"/>
    </source>
</evidence>
<evidence type="ECO:0000256" key="7">
    <source>
        <dbReference type="ARBA" id="ARBA00023136"/>
    </source>
</evidence>
<accession>F8ESG5</accession>
<dbReference type="GO" id="GO:0005886">
    <property type="term" value="C:plasma membrane"/>
    <property type="evidence" value="ECO:0007669"/>
    <property type="project" value="UniProtKB-SubCell"/>
</dbReference>
<evidence type="ECO:0000256" key="2">
    <source>
        <dbReference type="ARBA" id="ARBA00007776"/>
    </source>
</evidence>
<name>F8ESG5_ZYMMT</name>
<feature type="transmembrane region" description="Helical" evidence="8">
    <location>
        <begin position="39"/>
        <end position="58"/>
    </location>
</feature>
<proteinExistence type="inferred from homology"/>
<dbReference type="RefSeq" id="WP_013934136.1">
    <property type="nucleotide sequence ID" value="NC_015709.1"/>
</dbReference>
<dbReference type="KEGG" id="zmp:Zymop_0840"/>
<comment type="similarity">
    <text evidence="2">Belongs to the MreD family.</text>
</comment>
<evidence type="ECO:0000313" key="10">
    <source>
        <dbReference type="Proteomes" id="UP000000491"/>
    </source>
</evidence>
<dbReference type="Proteomes" id="UP000000491">
    <property type="component" value="Chromosome"/>
</dbReference>
<dbReference type="PATRIC" id="fig|579138.3.peg.883"/>
<gene>
    <name evidence="9" type="ordered locus">Zymop_0840</name>
</gene>
<keyword evidence="4 8" id="KW-0812">Transmembrane</keyword>
<reference evidence="9 10" key="1">
    <citation type="journal article" date="2011" name="J. Bacteriol.">
        <title>Genome sequence of the ethanol-producing Zymomonas mobilis subsp. pomaceae lectotype strain ATCC 29192.</title>
        <authorList>
            <person name="Kouvelis V.N."/>
            <person name="Davenport K.W."/>
            <person name="Brettin T.S."/>
            <person name="Bruce D."/>
            <person name="Detter C."/>
            <person name="Han C.S."/>
            <person name="Nolan M."/>
            <person name="Tapia R."/>
            <person name="Damoulaki A."/>
            <person name="Kyrpides N.C."/>
            <person name="Typas M.A."/>
            <person name="Pappas K.M."/>
        </authorList>
    </citation>
    <scope>NUCLEOTIDE SEQUENCE [LARGE SCALE GENOMIC DNA]</scope>
    <source>
        <strain evidence="10">ATCC 29192 / DSM 22645 / JCM 10191 / CCUG 17912 / NBRC 13757 / NCIMB 11200 / NRRL B-4491 / Barker I</strain>
    </source>
</reference>
<organism evidence="9 10">
    <name type="scientific">Zymomonas mobilis subsp. pomaceae (strain ATCC 29192 / DSM 22645 / JCM 10191 / CCUG 17912 / NBRC 13757 / NCIMB 11200 / NRRL B-4491 / Barker I)</name>
    <dbReference type="NCBI Taxonomy" id="579138"/>
    <lineage>
        <taxon>Bacteria</taxon>
        <taxon>Pseudomonadati</taxon>
        <taxon>Pseudomonadota</taxon>
        <taxon>Alphaproteobacteria</taxon>
        <taxon>Sphingomonadales</taxon>
        <taxon>Zymomonadaceae</taxon>
        <taxon>Zymomonas</taxon>
    </lineage>
</organism>